<name>A0A6N7IN43_9FIRM</name>
<protein>
    <submittedName>
        <fullName evidence="10">Flagellar motor switch phosphatase FliY</fullName>
    </submittedName>
</protein>
<dbReference type="AlphaFoldDB" id="A0A6N7IN43"/>
<evidence type="ECO:0000259" key="9">
    <source>
        <dbReference type="Pfam" id="PF04509"/>
    </source>
</evidence>
<dbReference type="InterPro" id="IPR012826">
    <property type="entry name" value="FliN"/>
</dbReference>
<feature type="domain" description="CheC-like protein" evidence="9">
    <location>
        <begin position="89"/>
        <end position="124"/>
    </location>
</feature>
<dbReference type="GO" id="GO:0005886">
    <property type="term" value="C:plasma membrane"/>
    <property type="evidence" value="ECO:0007669"/>
    <property type="project" value="UniProtKB-SubCell"/>
</dbReference>
<keyword evidence="5" id="KW-0283">Flagellar rotation</keyword>
<evidence type="ECO:0000256" key="7">
    <source>
        <dbReference type="SAM" id="MobiDB-lite"/>
    </source>
</evidence>
<dbReference type="Pfam" id="PF01052">
    <property type="entry name" value="FliMN_C"/>
    <property type="match status" value="1"/>
</dbReference>
<comment type="similarity">
    <text evidence="2">Belongs to the FliN/MopA/SpaO family.</text>
</comment>
<keyword evidence="3" id="KW-1003">Cell membrane</keyword>
<dbReference type="GO" id="GO:0006935">
    <property type="term" value="P:chemotaxis"/>
    <property type="evidence" value="ECO:0007669"/>
    <property type="project" value="UniProtKB-KW"/>
</dbReference>
<feature type="region of interest" description="Disordered" evidence="7">
    <location>
        <begin position="290"/>
        <end position="316"/>
    </location>
</feature>
<dbReference type="InterPro" id="IPR001543">
    <property type="entry name" value="FliN-like_C"/>
</dbReference>
<dbReference type="NCBIfam" id="TIGR02480">
    <property type="entry name" value="fliN"/>
    <property type="match status" value="1"/>
</dbReference>
<evidence type="ECO:0000256" key="6">
    <source>
        <dbReference type="ARBA" id="ARBA00023136"/>
    </source>
</evidence>
<dbReference type="EMBL" id="WHYR01000007">
    <property type="protein sequence ID" value="MQL51406.1"/>
    <property type="molecule type" value="Genomic_DNA"/>
</dbReference>
<dbReference type="InterPro" id="IPR001172">
    <property type="entry name" value="FliN_T3SS_HrcQb"/>
</dbReference>
<evidence type="ECO:0000256" key="1">
    <source>
        <dbReference type="ARBA" id="ARBA00004413"/>
    </source>
</evidence>
<dbReference type="PANTHER" id="PTHR43484:SF1">
    <property type="entry name" value="FLAGELLAR MOTOR SWITCH PROTEIN FLIN"/>
    <property type="match status" value="1"/>
</dbReference>
<organism evidence="10 11">
    <name type="scientific">Desulfofundulus thermobenzoicus</name>
    <dbReference type="NCBI Taxonomy" id="29376"/>
    <lineage>
        <taxon>Bacteria</taxon>
        <taxon>Bacillati</taxon>
        <taxon>Bacillota</taxon>
        <taxon>Clostridia</taxon>
        <taxon>Eubacteriales</taxon>
        <taxon>Peptococcaceae</taxon>
        <taxon>Desulfofundulus</taxon>
    </lineage>
</organism>
<dbReference type="SUPFAM" id="SSF103039">
    <property type="entry name" value="CheC-like"/>
    <property type="match status" value="1"/>
</dbReference>
<feature type="region of interest" description="Disordered" evidence="7">
    <location>
        <begin position="17"/>
        <end position="72"/>
    </location>
</feature>
<dbReference type="NCBIfam" id="NF005995">
    <property type="entry name" value="PRK08119.1"/>
    <property type="match status" value="1"/>
</dbReference>
<evidence type="ECO:0000256" key="3">
    <source>
        <dbReference type="ARBA" id="ARBA00022475"/>
    </source>
</evidence>
<gene>
    <name evidence="10" type="primary">fliY</name>
    <name evidence="10" type="ORF">GFC01_03840</name>
</gene>
<keyword evidence="10" id="KW-0969">Cilium</keyword>
<keyword evidence="10" id="KW-0966">Cell projection</keyword>
<dbReference type="InterPro" id="IPR028976">
    <property type="entry name" value="CheC-like_sf"/>
</dbReference>
<dbReference type="Gene3D" id="2.30.330.10">
    <property type="entry name" value="SpoA-like"/>
    <property type="match status" value="1"/>
</dbReference>
<dbReference type="InterPro" id="IPR007597">
    <property type="entry name" value="CheC"/>
</dbReference>
<feature type="compositionally biased region" description="Low complexity" evidence="7">
    <location>
        <begin position="34"/>
        <end position="62"/>
    </location>
</feature>
<evidence type="ECO:0000256" key="2">
    <source>
        <dbReference type="ARBA" id="ARBA00009226"/>
    </source>
</evidence>
<dbReference type="Gene3D" id="3.40.1550.10">
    <property type="entry name" value="CheC-like"/>
    <property type="match status" value="1"/>
</dbReference>
<dbReference type="GO" id="GO:0016787">
    <property type="term" value="F:hydrolase activity"/>
    <property type="evidence" value="ECO:0007669"/>
    <property type="project" value="InterPro"/>
</dbReference>
<dbReference type="GO" id="GO:0009425">
    <property type="term" value="C:bacterial-type flagellum basal body"/>
    <property type="evidence" value="ECO:0007669"/>
    <property type="project" value="InterPro"/>
</dbReference>
<evidence type="ECO:0000256" key="5">
    <source>
        <dbReference type="ARBA" id="ARBA00022779"/>
    </source>
</evidence>
<dbReference type="CDD" id="cd17907">
    <property type="entry name" value="FliY_FliN-Y"/>
    <property type="match status" value="1"/>
</dbReference>
<evidence type="ECO:0000259" key="8">
    <source>
        <dbReference type="Pfam" id="PF01052"/>
    </source>
</evidence>
<feature type="domain" description="CheC-like protein" evidence="9">
    <location>
        <begin position="186"/>
        <end position="222"/>
    </location>
</feature>
<dbReference type="Pfam" id="PF04509">
    <property type="entry name" value="CheC"/>
    <property type="match status" value="2"/>
</dbReference>
<evidence type="ECO:0000256" key="4">
    <source>
        <dbReference type="ARBA" id="ARBA00022500"/>
    </source>
</evidence>
<dbReference type="SUPFAM" id="SSF101801">
    <property type="entry name" value="Surface presentation of antigens (SPOA)"/>
    <property type="match status" value="1"/>
</dbReference>
<keyword evidence="6" id="KW-0472">Membrane</keyword>
<reference evidence="10 11" key="1">
    <citation type="submission" date="2019-10" db="EMBL/GenBank/DDBJ databases">
        <title>Comparative genomics of sulfur disproportionating microorganisms.</title>
        <authorList>
            <person name="Ward L.M."/>
            <person name="Bertran E."/>
            <person name="Johnston D."/>
        </authorList>
    </citation>
    <scope>NUCLEOTIDE SEQUENCE [LARGE SCALE GENOMIC DNA]</scope>
    <source>
        <strain evidence="10 11">DSM 14055</strain>
    </source>
</reference>
<keyword evidence="4" id="KW-0145">Chemotaxis</keyword>
<evidence type="ECO:0000313" key="10">
    <source>
        <dbReference type="EMBL" id="MQL51406.1"/>
    </source>
</evidence>
<keyword evidence="10" id="KW-0282">Flagellum</keyword>
<comment type="caution">
    <text evidence="10">The sequence shown here is derived from an EMBL/GenBank/DDBJ whole genome shotgun (WGS) entry which is preliminary data.</text>
</comment>
<dbReference type="InterPro" id="IPR036429">
    <property type="entry name" value="SpoA-like_sf"/>
</dbReference>
<dbReference type="OrthoDB" id="9773459at2"/>
<sequence>MSENGKNFLSQEEIDALLKANAESRPGEGEKETAAAAMAEAVEMAGQPAGEETGEPAPAGQPEEPPAEDAPENRLLSDACEPAVDLTPEERDALGEIGNISMGSAATTLSELLNQKVVITSPRVTTCLQEKFFASFKIPYVIIQVEFIEGLKGFNILIIQLKDAMIMADLMMGGDGTSLAEQISEMELSAASEAMNQMIGTASTSLATMFRRTINISPPTTKVLEVAADGGVDYRLPTEDPIVVVSFKMTIGELVDTEIMQIMSMSTAKEEAAMLLGQVLAQTMEPTAQATVAEQTAAPEPEAAAGPVQPPPLNGGARAAAALPGNGGARFSILTDEEQRKLELLLDIPLKVSVVLGRTRRPIKEVLGLTPGAIVELSSLVDEPVEVLVNGTLVARGEVVVVNENFGVRITSIISPAERVEQLGPKH</sequence>
<dbReference type="InterPro" id="IPR051469">
    <property type="entry name" value="FliN/MopA/SpaO"/>
</dbReference>
<dbReference type="GO" id="GO:0003774">
    <property type="term" value="F:cytoskeletal motor activity"/>
    <property type="evidence" value="ECO:0007669"/>
    <property type="project" value="InterPro"/>
</dbReference>
<dbReference type="PRINTS" id="PR00956">
    <property type="entry name" value="FLGMOTORFLIN"/>
</dbReference>
<accession>A0A6N7IN43</accession>
<dbReference type="Proteomes" id="UP000441717">
    <property type="component" value="Unassembled WGS sequence"/>
</dbReference>
<proteinExistence type="inferred from homology"/>
<feature type="compositionally biased region" description="Low complexity" evidence="7">
    <location>
        <begin position="290"/>
        <end position="307"/>
    </location>
</feature>
<dbReference type="GO" id="GO:0071973">
    <property type="term" value="P:bacterial-type flagellum-dependent cell motility"/>
    <property type="evidence" value="ECO:0007669"/>
    <property type="project" value="InterPro"/>
</dbReference>
<comment type="subcellular location">
    <subcellularLocation>
        <location evidence="1">Cell membrane</location>
        <topology evidence="1">Peripheral membrane protein</topology>
        <orientation evidence="1">Cytoplasmic side</orientation>
    </subcellularLocation>
</comment>
<evidence type="ECO:0000313" key="11">
    <source>
        <dbReference type="Proteomes" id="UP000441717"/>
    </source>
</evidence>
<keyword evidence="11" id="KW-1185">Reference proteome</keyword>
<dbReference type="RefSeq" id="WP_152945336.1">
    <property type="nucleotide sequence ID" value="NZ_WHYR01000007.1"/>
</dbReference>
<dbReference type="PANTHER" id="PTHR43484">
    <property type="match status" value="1"/>
</dbReference>
<feature type="domain" description="Flagellar motor switch protein FliN-like C-terminal" evidence="8">
    <location>
        <begin position="344"/>
        <end position="414"/>
    </location>
</feature>